<keyword evidence="3" id="KW-1185">Reference proteome</keyword>
<dbReference type="Proteomes" id="UP000078542">
    <property type="component" value="Unassembled WGS sequence"/>
</dbReference>
<name>A0A195CE37_9HYME</name>
<evidence type="ECO:0000256" key="1">
    <source>
        <dbReference type="SAM" id="Phobius"/>
    </source>
</evidence>
<keyword evidence="1" id="KW-1133">Transmembrane helix</keyword>
<dbReference type="AlphaFoldDB" id="A0A195CE37"/>
<protein>
    <submittedName>
        <fullName evidence="2">Uncharacterized protein</fullName>
    </submittedName>
</protein>
<reference evidence="2 3" key="1">
    <citation type="submission" date="2016-03" db="EMBL/GenBank/DDBJ databases">
        <title>Cyphomyrmex costatus WGS genome.</title>
        <authorList>
            <person name="Nygaard S."/>
            <person name="Hu H."/>
            <person name="Boomsma J."/>
            <person name="Zhang G."/>
        </authorList>
    </citation>
    <scope>NUCLEOTIDE SEQUENCE [LARGE SCALE GENOMIC DNA]</scope>
    <source>
        <strain evidence="2">MS0001</strain>
        <tissue evidence="2">Whole body</tissue>
    </source>
</reference>
<organism evidence="2 3">
    <name type="scientific">Cyphomyrmex costatus</name>
    <dbReference type="NCBI Taxonomy" id="456900"/>
    <lineage>
        <taxon>Eukaryota</taxon>
        <taxon>Metazoa</taxon>
        <taxon>Ecdysozoa</taxon>
        <taxon>Arthropoda</taxon>
        <taxon>Hexapoda</taxon>
        <taxon>Insecta</taxon>
        <taxon>Pterygota</taxon>
        <taxon>Neoptera</taxon>
        <taxon>Endopterygota</taxon>
        <taxon>Hymenoptera</taxon>
        <taxon>Apocrita</taxon>
        <taxon>Aculeata</taxon>
        <taxon>Formicoidea</taxon>
        <taxon>Formicidae</taxon>
        <taxon>Myrmicinae</taxon>
        <taxon>Cyphomyrmex</taxon>
    </lineage>
</organism>
<sequence>MYNIYKFIEASYIKVCSQRDIFDCATTRFTPKFTFAHVIVNITKDTLPLCKLTRTKLYKYAVHFCVESFVRGFRCGHGMELRVFLLLVTCYLTCILCRNADNGSTKVFPSINNASQLGAKISVIDDTRTEQSIETKTRPDEITLKDNLSKPETLLQESPLVEDLVMKTRIFDNFKKTKCSRYCVQQSEMNKDFEDIKLILSFANENGDDYFSFENSSNFKILKHSSTDNKSLTIFDYCKIYLNLNCDIINMERNLATKNDKFYSNLKFNRQNVEMFKNYFLNTPEFSKKLEHRVNLSGYTESNFEIVDTNVTGIAINILGHLTRVVLIIPSNNKTIERPSEIVISSASIYNTKGVAIGARNFPDRLSVKLTGMENLKYNMDVIAYYGVNHENNTREINRKKDIFNEILGEKHITRAKTSTIIEREETHENAANIYTYKDANLLNSIINRKRRFERSAEIMDQKKNNDEITDFSDMSFSKRESTAVIDKNNINSSILHNNSLISYGEFKIFKQNFSNIKEQQQKIQARSSEVTSLNEDVDVKMKSSAESVSMQIERDNDQNQKLSTQINEDPFERKKLLLDVNANSKLIATPGTLHKVIFDATNNCVLPVRYAIQARSSPLRISNIQPTYMWLYPGQTDQVVVYIFVPAGTQETVNTLTLSIAGTEILEKTVQVFVQNEFSRNNDNVKPTIEYWFNSNCAGLKRVIAIPNGLYPRTKYISGTKDRVTFYYSSTCCTPTATITAIDISENQYTRSIDVTAWDNLSQGEIAAVVLGALLLLLLLVFIIIAIVYCVRKRSSHDLPYTQRYGSRSQPAQAERTSF</sequence>
<keyword evidence="1" id="KW-0472">Membrane</keyword>
<dbReference type="EMBL" id="KQ977876">
    <property type="protein sequence ID" value="KYM99072.1"/>
    <property type="molecule type" value="Genomic_DNA"/>
</dbReference>
<dbReference type="STRING" id="456900.A0A195CE37"/>
<evidence type="ECO:0000313" key="3">
    <source>
        <dbReference type="Proteomes" id="UP000078542"/>
    </source>
</evidence>
<keyword evidence="1" id="KW-0812">Transmembrane</keyword>
<evidence type="ECO:0000313" key="2">
    <source>
        <dbReference type="EMBL" id="KYM99072.1"/>
    </source>
</evidence>
<proteinExistence type="predicted"/>
<accession>A0A195CE37</accession>
<gene>
    <name evidence="2" type="ORF">ALC62_10186</name>
</gene>
<feature type="transmembrane region" description="Helical" evidence="1">
    <location>
        <begin position="767"/>
        <end position="792"/>
    </location>
</feature>